<feature type="compositionally biased region" description="Low complexity" evidence="2">
    <location>
        <begin position="528"/>
        <end position="541"/>
    </location>
</feature>
<feature type="compositionally biased region" description="Polar residues" evidence="2">
    <location>
        <begin position="550"/>
        <end position="559"/>
    </location>
</feature>
<evidence type="ECO:0000259" key="3">
    <source>
        <dbReference type="Pfam" id="PF04059"/>
    </source>
</evidence>
<feature type="domain" description="Mei2-like C-terminal RNA recognition motif" evidence="3">
    <location>
        <begin position="414"/>
        <end position="496"/>
    </location>
</feature>
<feature type="compositionally biased region" description="Low complexity" evidence="2">
    <location>
        <begin position="344"/>
        <end position="366"/>
    </location>
</feature>
<keyword evidence="1" id="KW-0694">RNA-binding</keyword>
<keyword evidence="5" id="KW-1185">Reference proteome</keyword>
<dbReference type="eggNOG" id="KOG4660">
    <property type="taxonomic scope" value="Eukaryota"/>
</dbReference>
<gene>
    <name evidence="4" type="ORF">HMPREF1544_08396</name>
</gene>
<evidence type="ECO:0000313" key="5">
    <source>
        <dbReference type="Proteomes" id="UP000014254"/>
    </source>
</evidence>
<dbReference type="InParanoid" id="S2J3W9"/>
<feature type="region of interest" description="Disordered" evidence="2">
    <location>
        <begin position="518"/>
        <end position="559"/>
    </location>
</feature>
<dbReference type="OrthoDB" id="2265312at2759"/>
<dbReference type="InterPro" id="IPR035979">
    <property type="entry name" value="RBD_domain_sf"/>
</dbReference>
<dbReference type="PANTHER" id="PTHR23189">
    <property type="entry name" value="RNA RECOGNITION MOTIF-CONTAINING"/>
    <property type="match status" value="1"/>
</dbReference>
<dbReference type="STRING" id="1220926.S2J3W9"/>
<feature type="region of interest" description="Disordered" evidence="2">
    <location>
        <begin position="344"/>
        <end position="397"/>
    </location>
</feature>
<dbReference type="SUPFAM" id="SSF54928">
    <property type="entry name" value="RNA-binding domain, RBD"/>
    <property type="match status" value="1"/>
</dbReference>
<accession>S2J3W9</accession>
<evidence type="ECO:0000256" key="1">
    <source>
        <dbReference type="ARBA" id="ARBA00022884"/>
    </source>
</evidence>
<organism evidence="4 5">
    <name type="scientific">Mucor circinelloides f. circinelloides (strain 1006PhL)</name>
    <name type="common">Mucormycosis agent</name>
    <name type="synonym">Calyptromyces circinelloides</name>
    <dbReference type="NCBI Taxonomy" id="1220926"/>
    <lineage>
        <taxon>Eukaryota</taxon>
        <taxon>Fungi</taxon>
        <taxon>Fungi incertae sedis</taxon>
        <taxon>Mucoromycota</taxon>
        <taxon>Mucoromycotina</taxon>
        <taxon>Mucoromycetes</taxon>
        <taxon>Mucorales</taxon>
        <taxon>Mucorineae</taxon>
        <taxon>Mucoraceae</taxon>
        <taxon>Mucor</taxon>
    </lineage>
</organism>
<dbReference type="Proteomes" id="UP000014254">
    <property type="component" value="Unassembled WGS sequence"/>
</dbReference>
<dbReference type="EMBL" id="KE124028">
    <property type="protein sequence ID" value="EPB84826.1"/>
    <property type="molecule type" value="Genomic_DNA"/>
</dbReference>
<dbReference type="InterPro" id="IPR007201">
    <property type="entry name" value="Mei2-like_Rrm_C"/>
</dbReference>
<evidence type="ECO:0000313" key="4">
    <source>
        <dbReference type="EMBL" id="EPB84826.1"/>
    </source>
</evidence>
<protein>
    <recommendedName>
        <fullName evidence="3">Mei2-like C-terminal RNA recognition motif domain-containing protein</fullName>
    </recommendedName>
</protein>
<proteinExistence type="predicted"/>
<reference evidence="5" key="1">
    <citation type="submission" date="2013-05" db="EMBL/GenBank/DDBJ databases">
        <title>The Genome sequence of Mucor circinelloides f. circinelloides 1006PhL.</title>
        <authorList>
            <consortium name="The Broad Institute Genomics Platform"/>
            <person name="Cuomo C."/>
            <person name="Earl A."/>
            <person name="Findley K."/>
            <person name="Lee S.C."/>
            <person name="Walker B."/>
            <person name="Young S."/>
            <person name="Zeng Q."/>
            <person name="Gargeya S."/>
            <person name="Fitzgerald M."/>
            <person name="Haas B."/>
            <person name="Abouelleil A."/>
            <person name="Allen A.W."/>
            <person name="Alvarado L."/>
            <person name="Arachchi H.M."/>
            <person name="Berlin A.M."/>
            <person name="Chapman S.B."/>
            <person name="Gainer-Dewar J."/>
            <person name="Goldberg J."/>
            <person name="Griggs A."/>
            <person name="Gujja S."/>
            <person name="Hansen M."/>
            <person name="Howarth C."/>
            <person name="Imamovic A."/>
            <person name="Ireland A."/>
            <person name="Larimer J."/>
            <person name="McCowan C."/>
            <person name="Murphy C."/>
            <person name="Pearson M."/>
            <person name="Poon T.W."/>
            <person name="Priest M."/>
            <person name="Roberts A."/>
            <person name="Saif S."/>
            <person name="Shea T."/>
            <person name="Sisk P."/>
            <person name="Sykes S."/>
            <person name="Wortman J."/>
            <person name="Nusbaum C."/>
            <person name="Birren B."/>
        </authorList>
    </citation>
    <scope>NUCLEOTIDE SEQUENCE [LARGE SCALE GENOMIC DNA]</scope>
    <source>
        <strain evidence="5">1006PhL</strain>
    </source>
</reference>
<dbReference type="GO" id="GO:0003723">
    <property type="term" value="F:RNA binding"/>
    <property type="evidence" value="ECO:0007669"/>
    <property type="project" value="UniProtKB-KW"/>
</dbReference>
<evidence type="ECO:0000256" key="2">
    <source>
        <dbReference type="SAM" id="MobiDB-lite"/>
    </source>
</evidence>
<dbReference type="Pfam" id="PF04059">
    <property type="entry name" value="RRM_2"/>
    <property type="match status" value="1"/>
</dbReference>
<dbReference type="AlphaFoldDB" id="S2J3W9"/>
<name>S2J3W9_MUCC1</name>
<sequence length="559" mass="62675">MSSLYYSKLPLPPANYDNNNNVICKPWQLPTLFEKSLTLQDHIASDRAYRHIAFEPKNKLAYNNTTHLKHELESVHGDIKAIRFNVGADNATVVSFFSILHAKHCYDALKQKWGSCYSMCFVKSTFFNKTNSSEKLFVIFSSINSRADLLNYDYMKHILRFGSIYSISEARISRSCILVNVEYHDERHGEALKANLNCSFIEGAQIMVYNASSNDEISCAQHDTKRPASAVNRPSSLSIDTKTSIASVRTPPVQKIMVATPLPSPVAEGDSYFTVDPYSASKYHHISSLPPSPVALQHEAMSKPNGLIETLPSSSSNTTFSTCLSNQEESVSYAAAVQSTCTNTTTTTESSSNPTPTPSPTHSNETVQIKKLEEKASSPPSRNSSRRKRPATTTKKAVSNCVDFERIRSGQDKRTTFMIRNIPNKYTQQMLIDYVNTTHQRKYDFLYLRIDFQNKCNVGYAFINFIDPKKLFRSDKKCDLSYANIQGKQALIKKFQNSQVLSEDIAYQPKLFYSSGSRAGQEQPWPYSNNSSSSSNGNTNSHSKDDIVKSNISVNPNTI</sequence>
<dbReference type="VEuPathDB" id="FungiDB:HMPREF1544_08396"/>